<feature type="non-terminal residue" evidence="4">
    <location>
        <position position="64"/>
    </location>
</feature>
<feature type="compositionally biased region" description="Basic and acidic residues" evidence="2">
    <location>
        <begin position="1"/>
        <end position="10"/>
    </location>
</feature>
<gene>
    <name evidence="4" type="ORF">PTT_10724</name>
</gene>
<feature type="domain" description="CCHC-type" evidence="3">
    <location>
        <begin position="36"/>
        <end position="51"/>
    </location>
</feature>
<evidence type="ECO:0000313" key="5">
    <source>
        <dbReference type="Proteomes" id="UP000001067"/>
    </source>
</evidence>
<name>E3RPX2_PYRTT</name>
<evidence type="ECO:0000313" key="4">
    <source>
        <dbReference type="EMBL" id="EFQ92227.1"/>
    </source>
</evidence>
<dbReference type="PROSITE" id="PS50158">
    <property type="entry name" value="ZF_CCHC"/>
    <property type="match status" value="1"/>
</dbReference>
<sequence>MTDKVQERFKDRKTRGGRPDGLSKEERQKRYDKKACLQCGEVGHFRRDCPKNDTGKQGAIRIGM</sequence>
<keyword evidence="1" id="KW-0862">Zinc</keyword>
<dbReference type="Gene3D" id="4.10.60.10">
    <property type="entry name" value="Zinc finger, CCHC-type"/>
    <property type="match status" value="1"/>
</dbReference>
<evidence type="ECO:0000256" key="1">
    <source>
        <dbReference type="PROSITE-ProRule" id="PRU00047"/>
    </source>
</evidence>
<keyword evidence="1" id="KW-0863">Zinc-finger</keyword>
<dbReference type="Pfam" id="PF00098">
    <property type="entry name" value="zf-CCHC"/>
    <property type="match status" value="1"/>
</dbReference>
<reference evidence="4 5" key="1">
    <citation type="journal article" date="2010" name="Genome Biol.">
        <title>A first genome assembly of the barley fungal pathogen Pyrenophora teres f. teres.</title>
        <authorList>
            <person name="Ellwood S.R."/>
            <person name="Liu Z."/>
            <person name="Syme R.A."/>
            <person name="Lai Z."/>
            <person name="Hane J.K."/>
            <person name="Keiper F."/>
            <person name="Moffat C.S."/>
            <person name="Oliver R.P."/>
            <person name="Friesen T.L."/>
        </authorList>
    </citation>
    <scope>NUCLEOTIDE SEQUENCE [LARGE SCALE GENOMIC DNA]</scope>
    <source>
        <strain evidence="4 5">0-1</strain>
    </source>
</reference>
<keyword evidence="1" id="KW-0479">Metal-binding</keyword>
<dbReference type="GO" id="GO:0008270">
    <property type="term" value="F:zinc ion binding"/>
    <property type="evidence" value="ECO:0007669"/>
    <property type="project" value="UniProtKB-KW"/>
</dbReference>
<feature type="region of interest" description="Disordered" evidence="2">
    <location>
        <begin position="1"/>
        <end position="31"/>
    </location>
</feature>
<dbReference type="EMBL" id="GL534405">
    <property type="protein sequence ID" value="EFQ92227.1"/>
    <property type="molecule type" value="Genomic_DNA"/>
</dbReference>
<evidence type="ECO:0000259" key="3">
    <source>
        <dbReference type="PROSITE" id="PS50158"/>
    </source>
</evidence>
<accession>E3RPX2</accession>
<organism evidence="5">
    <name type="scientific">Pyrenophora teres f. teres (strain 0-1)</name>
    <name type="common">Barley net blotch fungus</name>
    <name type="synonym">Drechslera teres f. teres</name>
    <dbReference type="NCBI Taxonomy" id="861557"/>
    <lineage>
        <taxon>Eukaryota</taxon>
        <taxon>Fungi</taxon>
        <taxon>Dikarya</taxon>
        <taxon>Ascomycota</taxon>
        <taxon>Pezizomycotina</taxon>
        <taxon>Dothideomycetes</taxon>
        <taxon>Pleosporomycetidae</taxon>
        <taxon>Pleosporales</taxon>
        <taxon>Pleosporineae</taxon>
        <taxon>Pleosporaceae</taxon>
        <taxon>Pyrenophora</taxon>
    </lineage>
</organism>
<dbReference type="OrthoDB" id="3689183at2759"/>
<proteinExistence type="predicted"/>
<dbReference type="KEGG" id="pte:PTT_10724"/>
<keyword evidence="5" id="KW-1185">Reference proteome</keyword>
<protein>
    <recommendedName>
        <fullName evidence="3">CCHC-type domain-containing protein</fullName>
    </recommendedName>
</protein>
<dbReference type="Proteomes" id="UP000001067">
    <property type="component" value="Unassembled WGS sequence"/>
</dbReference>
<dbReference type="AlphaFoldDB" id="E3RPX2"/>
<dbReference type="InterPro" id="IPR001878">
    <property type="entry name" value="Znf_CCHC"/>
</dbReference>
<dbReference type="InterPro" id="IPR036875">
    <property type="entry name" value="Znf_CCHC_sf"/>
</dbReference>
<dbReference type="SMART" id="SM00343">
    <property type="entry name" value="ZnF_C2HC"/>
    <property type="match status" value="1"/>
</dbReference>
<dbReference type="SUPFAM" id="SSF57756">
    <property type="entry name" value="Retrovirus zinc finger-like domains"/>
    <property type="match status" value="1"/>
</dbReference>
<dbReference type="GO" id="GO:0003676">
    <property type="term" value="F:nucleic acid binding"/>
    <property type="evidence" value="ECO:0007669"/>
    <property type="project" value="InterPro"/>
</dbReference>
<evidence type="ECO:0000256" key="2">
    <source>
        <dbReference type="SAM" id="MobiDB-lite"/>
    </source>
</evidence>
<feature type="compositionally biased region" description="Basic and acidic residues" evidence="2">
    <location>
        <begin position="17"/>
        <end position="31"/>
    </location>
</feature>
<dbReference type="HOGENOM" id="CLU_2874013_0_0_1"/>